<organism evidence="2 3">
    <name type="scientific">Bosea eneae</name>
    <dbReference type="NCBI Taxonomy" id="151454"/>
    <lineage>
        <taxon>Bacteria</taxon>
        <taxon>Pseudomonadati</taxon>
        <taxon>Pseudomonadota</taxon>
        <taxon>Alphaproteobacteria</taxon>
        <taxon>Hyphomicrobiales</taxon>
        <taxon>Boseaceae</taxon>
        <taxon>Bosea</taxon>
    </lineage>
</organism>
<name>A0ABW0IV06_9HYPH</name>
<evidence type="ECO:0000313" key="2">
    <source>
        <dbReference type="EMBL" id="MFC5422191.1"/>
    </source>
</evidence>
<protein>
    <recommendedName>
        <fullName evidence="4">Alkylation response protein AidB-like acyl-CoA dehydrogenase</fullName>
    </recommendedName>
</protein>
<keyword evidence="3" id="KW-1185">Reference proteome</keyword>
<comment type="caution">
    <text evidence="2">The sequence shown here is derived from an EMBL/GenBank/DDBJ whole genome shotgun (WGS) entry which is preliminary data.</text>
</comment>
<gene>
    <name evidence="2" type="ORF">ACFPOB_21735</name>
</gene>
<proteinExistence type="predicted"/>
<evidence type="ECO:0000256" key="1">
    <source>
        <dbReference type="SAM" id="MobiDB-lite"/>
    </source>
</evidence>
<feature type="region of interest" description="Disordered" evidence="1">
    <location>
        <begin position="1"/>
        <end position="22"/>
    </location>
</feature>
<dbReference type="Proteomes" id="UP001596053">
    <property type="component" value="Unassembled WGS sequence"/>
</dbReference>
<sequence>MTKTNQDRGLAPLVSDGQDGGGGGLGAIRDPLAGLADALGDDPSLAELIAFRDGAPDLTLFAREAKRCDDEAARLPYGREQTHEVQMARVGLKIVALSCTAMVAIWPVDTIGDADAKRALARETRLHGDDTDYGIAPMLSVEDADRLRLHRAAFAVGELIVPPGPVAPSIAYRGLASWPLSRFDLVDAVPLAGGDASLASAQIARWAGFVDAYPTLSDLVDRFARLIATADRLMVVADTTSDDPRLLRRAAEGARILAYLAAARAAIWPAMRYSADAEAKLRLVALVNERASRPDPLHMQAAIRHVVSQANWIAKGFRLGATLELDADWIPIV</sequence>
<dbReference type="RefSeq" id="WP_377800476.1">
    <property type="nucleotide sequence ID" value="NZ_JBHSLW010000036.1"/>
</dbReference>
<evidence type="ECO:0008006" key="4">
    <source>
        <dbReference type="Google" id="ProtNLM"/>
    </source>
</evidence>
<accession>A0ABW0IV06</accession>
<evidence type="ECO:0000313" key="3">
    <source>
        <dbReference type="Proteomes" id="UP001596053"/>
    </source>
</evidence>
<reference evidence="3" key="1">
    <citation type="journal article" date="2019" name="Int. J. Syst. Evol. Microbiol.">
        <title>The Global Catalogue of Microorganisms (GCM) 10K type strain sequencing project: providing services to taxonomists for standard genome sequencing and annotation.</title>
        <authorList>
            <consortium name="The Broad Institute Genomics Platform"/>
            <consortium name="The Broad Institute Genome Sequencing Center for Infectious Disease"/>
            <person name="Wu L."/>
            <person name="Ma J."/>
        </authorList>
    </citation>
    <scope>NUCLEOTIDE SEQUENCE [LARGE SCALE GENOMIC DNA]</scope>
    <source>
        <strain evidence="3">NCAIM B.01391</strain>
    </source>
</reference>
<dbReference type="EMBL" id="JBHSLW010000036">
    <property type="protein sequence ID" value="MFC5422191.1"/>
    <property type="molecule type" value="Genomic_DNA"/>
</dbReference>